<dbReference type="InterPro" id="IPR020598">
    <property type="entry name" value="rRNA_Ade_methylase_Trfase_N"/>
</dbReference>
<name>A0A1I3VLM2_9HYPH</name>
<evidence type="ECO:0000256" key="3">
    <source>
        <dbReference type="ARBA" id="ARBA00022691"/>
    </source>
</evidence>
<organism evidence="6 7">
    <name type="scientific">Pseudovibrio ascidiaceicola</name>
    <dbReference type="NCBI Taxonomy" id="285279"/>
    <lineage>
        <taxon>Bacteria</taxon>
        <taxon>Pseudomonadati</taxon>
        <taxon>Pseudomonadota</taxon>
        <taxon>Alphaproteobacteria</taxon>
        <taxon>Hyphomicrobiales</taxon>
        <taxon>Stappiaceae</taxon>
        <taxon>Pseudovibrio</taxon>
    </lineage>
</organism>
<protein>
    <submittedName>
        <fullName evidence="6">Phosphatidylethanolamine/phosphatidyl-N-methylethanolamine N-methyltransferase</fullName>
    </submittedName>
</protein>
<keyword evidence="4" id="KW-0694">RNA-binding</keyword>
<dbReference type="InterPro" id="IPR029063">
    <property type="entry name" value="SAM-dependent_MTases_sf"/>
</dbReference>
<evidence type="ECO:0000313" key="7">
    <source>
        <dbReference type="Proteomes" id="UP000199598"/>
    </source>
</evidence>
<feature type="domain" description="Ribosomal RNA adenine methylase transferase N-terminal" evidence="5">
    <location>
        <begin position="43"/>
        <end position="176"/>
    </location>
</feature>
<evidence type="ECO:0000259" key="5">
    <source>
        <dbReference type="SMART" id="SM00650"/>
    </source>
</evidence>
<accession>A0A1I3VLM2</accession>
<proteinExistence type="predicted"/>
<sequence>MFHETRSRAENALNKFREPSKFLRAWVEAPLTTGAVAPSGPVLAQRMAEFVPVQSNNPVLELGPGTGPVTKAILEAGISKDRLTCLEYSTDFCEHLSDKFEGLNVVQGDAYNMRPSLEHIAPNSLCAVVSSLPLVSRPMEFRLKCIRDAFALMRPGAPFIQFSYSLASPVSLKSKMFSWSKTGWIVKNIPPARVWIFRKPF</sequence>
<evidence type="ECO:0000256" key="2">
    <source>
        <dbReference type="ARBA" id="ARBA00022679"/>
    </source>
</evidence>
<dbReference type="Pfam" id="PF00398">
    <property type="entry name" value="RrnaAD"/>
    <property type="match status" value="1"/>
</dbReference>
<evidence type="ECO:0000313" key="6">
    <source>
        <dbReference type="EMBL" id="SFJ96070.1"/>
    </source>
</evidence>
<keyword evidence="1" id="KW-0489">Methyltransferase</keyword>
<reference evidence="6 7" key="1">
    <citation type="submission" date="2016-10" db="EMBL/GenBank/DDBJ databases">
        <authorList>
            <person name="Varghese N."/>
            <person name="Submissions S."/>
        </authorList>
    </citation>
    <scope>NUCLEOTIDE SEQUENCE [LARGE SCALE GENOMIC DNA]</scope>
    <source>
        <strain evidence="6 7">DSM 16392</strain>
    </source>
</reference>
<keyword evidence="3" id="KW-0949">S-adenosyl-L-methionine</keyword>
<dbReference type="CDD" id="cd02440">
    <property type="entry name" value="AdoMet_MTases"/>
    <property type="match status" value="1"/>
</dbReference>
<evidence type="ECO:0000256" key="1">
    <source>
        <dbReference type="ARBA" id="ARBA00022603"/>
    </source>
</evidence>
<dbReference type="Proteomes" id="UP000199598">
    <property type="component" value="Unassembled WGS sequence"/>
</dbReference>
<gene>
    <name evidence="6" type="ORF">SAMN04488518_101470</name>
</gene>
<dbReference type="SUPFAM" id="SSF53335">
    <property type="entry name" value="S-adenosyl-L-methionine-dependent methyltransferases"/>
    <property type="match status" value="1"/>
</dbReference>
<dbReference type="SMART" id="SM00650">
    <property type="entry name" value="rADc"/>
    <property type="match status" value="1"/>
</dbReference>
<dbReference type="Gene3D" id="3.40.50.150">
    <property type="entry name" value="Vaccinia Virus protein VP39"/>
    <property type="match status" value="1"/>
</dbReference>
<dbReference type="RefSeq" id="WP_208860003.1">
    <property type="nucleotide sequence ID" value="NZ_FOSK01000001.1"/>
</dbReference>
<comment type="caution">
    <text evidence="6">The sequence shown here is derived from an EMBL/GenBank/DDBJ whole genome shotgun (WGS) entry which is preliminary data.</text>
</comment>
<dbReference type="EMBL" id="FOSK01000001">
    <property type="protein sequence ID" value="SFJ96070.1"/>
    <property type="molecule type" value="Genomic_DNA"/>
</dbReference>
<dbReference type="InterPro" id="IPR001737">
    <property type="entry name" value="KsgA/Erm"/>
</dbReference>
<keyword evidence="7" id="KW-1185">Reference proteome</keyword>
<evidence type="ECO:0000256" key="4">
    <source>
        <dbReference type="ARBA" id="ARBA00022884"/>
    </source>
</evidence>
<keyword evidence="2" id="KW-0808">Transferase</keyword>